<evidence type="ECO:0000256" key="4">
    <source>
        <dbReference type="ARBA" id="ARBA00023242"/>
    </source>
</evidence>
<evidence type="ECO:0000313" key="7">
    <source>
        <dbReference type="Proteomes" id="UP001172155"/>
    </source>
</evidence>
<feature type="domain" description="Importin N-terminal" evidence="5">
    <location>
        <begin position="23"/>
        <end position="99"/>
    </location>
</feature>
<keyword evidence="7" id="KW-1185">Reference proteome</keyword>
<reference evidence="6" key="1">
    <citation type="submission" date="2023-06" db="EMBL/GenBank/DDBJ databases">
        <title>Genome-scale phylogeny and comparative genomics of the fungal order Sordariales.</title>
        <authorList>
            <consortium name="Lawrence Berkeley National Laboratory"/>
            <person name="Hensen N."/>
            <person name="Bonometti L."/>
            <person name="Westerberg I."/>
            <person name="Brannstrom I.O."/>
            <person name="Guillou S."/>
            <person name="Cros-Aarteil S."/>
            <person name="Calhoun S."/>
            <person name="Haridas S."/>
            <person name="Kuo A."/>
            <person name="Mondo S."/>
            <person name="Pangilinan J."/>
            <person name="Riley R."/>
            <person name="LaButti K."/>
            <person name="Andreopoulos B."/>
            <person name="Lipzen A."/>
            <person name="Chen C."/>
            <person name="Yanf M."/>
            <person name="Daum C."/>
            <person name="Ng V."/>
            <person name="Clum A."/>
            <person name="Steindorff A."/>
            <person name="Ohm R."/>
            <person name="Martin F."/>
            <person name="Silar P."/>
            <person name="Natvig D."/>
            <person name="Lalanne C."/>
            <person name="Gautier V."/>
            <person name="Ament-velasquez S.L."/>
            <person name="Kruys A."/>
            <person name="Hutchinson M.I."/>
            <person name="Powell A.J."/>
            <person name="Barry K."/>
            <person name="Miller A.N."/>
            <person name="Grigoriev I.V."/>
            <person name="Debuchy R."/>
            <person name="Gladieux P."/>
            <person name="Thoren M.H."/>
            <person name="Johannesson H."/>
        </authorList>
    </citation>
    <scope>NUCLEOTIDE SEQUENCE</scope>
    <source>
        <strain evidence="6">SMH3187-1</strain>
    </source>
</reference>
<proteinExistence type="predicted"/>
<comment type="subcellular location">
    <subcellularLocation>
        <location evidence="1">Nucleus</location>
    </subcellularLocation>
</comment>
<dbReference type="GO" id="GO:0006606">
    <property type="term" value="P:protein import into nucleus"/>
    <property type="evidence" value="ECO:0007669"/>
    <property type="project" value="TreeGrafter"/>
</dbReference>
<name>A0AA40EVS5_9PEZI</name>
<dbReference type="FunFam" id="1.25.10.10:FF:000373">
    <property type="entry name" value="Importin beta-5 subunit, putative"/>
    <property type="match status" value="1"/>
</dbReference>
<dbReference type="InterPro" id="IPR011989">
    <property type="entry name" value="ARM-like"/>
</dbReference>
<keyword evidence="3" id="KW-0653">Protein transport</keyword>
<sequence length="1022" mass="113195">MDEQLVRLLASTQLPQEGPRKQAEIDLIRAKTNPDFPLSLARIGSHPQATVEIRQSALTYLRKFVEENWSPEHTDGIPIPIADPVKDQLRQAVLQLVLNDEKERKVKVAASYVVSKIAIVDFPHQWPALLPSVLGVMPAGTDAQLHGALRILQDLVEESLTDEQFFSVARDIIKACHDVALNENRKQTHRSLAVLVLRSCFDLMDIVKDDHKTEVRAFADEVLRGWLPFFQQVIATDLPERDTSPTSMSWYGPIALKIQVVRTLIKIKTVFRSLLLPQSFAFFEATWGALTKLEDAYRELFIDSDSQGRLEDIEGLPYTLDYLVLDLLDLLNQLLRAPPVQKHLELQIASHGAAHQTPWVVDLMKLLVCYSRISHEEEGLWDIDVSLYLAEEASISSNYTARTACGDLMIKVAEWLDMQALEGLFAYTQTLFGAGSTDWRRQEAALYLLNTVLVDFQETDKGIPTEIATAYMELVKYAVSRIDEPLLRARGFLAAGAMAPSYKPAGGLLAATIEHMTSDDSEVVKVACIKALEGFIRAGVAGEYQTRIVQAIQSFLNDKDLNELEDADDLLVTLLETLHVTINMDVRIVLQSESSPLDLLFLVAKHGATNYQIASVISDAFEEICQTLSEPAPYGALCAKFMPSLTAAFDVASLIGDDPLITMTAELLAILVQHGSEPLPPGFVASVLPKVNRLLMTSTEGEVLRPGAESVKYMLMHDHHQVFAWHDAESNCSGLEVCLRIIDRLLGPSIEDNAASEVGGVAAELVEKAGQERLGPYLLQLLKAVAERLETAQAAPFIQSLILVFARLSLNGAQDVVTFLSETEISGHSGLQVVITKWLENSVTFSGYDEIRQNVIALSKLYSLNDPRLAQIQVKGELIIPTSDRIMTRSRTKQTPDQFTIIPAPLKILKLLIDELSSASGHGAAANAAAAVATAEFENADEDEDDGWEDENDTIDLALASTKADLMGWAETSSARQRDDETQTYLVEFFLKAAQENIAGFQDWFNLLTDDERRKLNELAQQ</sequence>
<dbReference type="Proteomes" id="UP001172155">
    <property type="component" value="Unassembled WGS sequence"/>
</dbReference>
<dbReference type="SMART" id="SM00913">
    <property type="entry name" value="IBN_N"/>
    <property type="match status" value="1"/>
</dbReference>
<dbReference type="PANTHER" id="PTHR10997:SF9">
    <property type="entry name" value="IMPORTIN-9"/>
    <property type="match status" value="1"/>
</dbReference>
<dbReference type="GO" id="GO:0005635">
    <property type="term" value="C:nuclear envelope"/>
    <property type="evidence" value="ECO:0007669"/>
    <property type="project" value="TreeGrafter"/>
</dbReference>
<dbReference type="PANTHER" id="PTHR10997">
    <property type="entry name" value="IMPORTIN-7, 8, 11"/>
    <property type="match status" value="1"/>
</dbReference>
<dbReference type="GO" id="GO:0005829">
    <property type="term" value="C:cytosol"/>
    <property type="evidence" value="ECO:0007669"/>
    <property type="project" value="TreeGrafter"/>
</dbReference>
<dbReference type="InterPro" id="IPR016024">
    <property type="entry name" value="ARM-type_fold"/>
</dbReference>
<evidence type="ECO:0000313" key="6">
    <source>
        <dbReference type="EMBL" id="KAK0746478.1"/>
    </source>
</evidence>
<accession>A0AA40EVS5</accession>
<evidence type="ECO:0000259" key="5">
    <source>
        <dbReference type="PROSITE" id="PS50166"/>
    </source>
</evidence>
<dbReference type="InterPro" id="IPR056840">
    <property type="entry name" value="HEAT_IPO9_central"/>
</dbReference>
<dbReference type="AlphaFoldDB" id="A0AA40EVS5"/>
<dbReference type="PROSITE" id="PS50166">
    <property type="entry name" value="IMPORTIN_B_NT"/>
    <property type="match status" value="1"/>
</dbReference>
<evidence type="ECO:0000256" key="3">
    <source>
        <dbReference type="ARBA" id="ARBA00022927"/>
    </source>
</evidence>
<dbReference type="SUPFAM" id="SSF48371">
    <property type="entry name" value="ARM repeat"/>
    <property type="match status" value="1"/>
</dbReference>
<keyword evidence="2" id="KW-0813">Transport</keyword>
<organism evidence="6 7">
    <name type="scientific">Schizothecium vesticola</name>
    <dbReference type="NCBI Taxonomy" id="314040"/>
    <lineage>
        <taxon>Eukaryota</taxon>
        <taxon>Fungi</taxon>
        <taxon>Dikarya</taxon>
        <taxon>Ascomycota</taxon>
        <taxon>Pezizomycotina</taxon>
        <taxon>Sordariomycetes</taxon>
        <taxon>Sordariomycetidae</taxon>
        <taxon>Sordariales</taxon>
        <taxon>Schizotheciaceae</taxon>
        <taxon>Schizothecium</taxon>
    </lineage>
</organism>
<dbReference type="InterPro" id="IPR001494">
    <property type="entry name" value="Importin-beta_N"/>
</dbReference>
<dbReference type="EMBL" id="JAUKUD010000004">
    <property type="protein sequence ID" value="KAK0746478.1"/>
    <property type="molecule type" value="Genomic_DNA"/>
</dbReference>
<dbReference type="Gene3D" id="1.25.10.10">
    <property type="entry name" value="Leucine-rich Repeat Variant"/>
    <property type="match status" value="1"/>
</dbReference>
<dbReference type="Pfam" id="PF25018">
    <property type="entry name" value="HEAT_IPO9_c"/>
    <property type="match status" value="1"/>
</dbReference>
<protein>
    <submittedName>
        <fullName evidence="6">Armadillo-type protein</fullName>
    </submittedName>
</protein>
<evidence type="ECO:0000256" key="2">
    <source>
        <dbReference type="ARBA" id="ARBA00022448"/>
    </source>
</evidence>
<keyword evidence="4" id="KW-0539">Nucleus</keyword>
<dbReference type="Pfam" id="PF03810">
    <property type="entry name" value="IBN_N"/>
    <property type="match status" value="1"/>
</dbReference>
<comment type="caution">
    <text evidence="6">The sequence shown here is derived from an EMBL/GenBank/DDBJ whole genome shotgun (WGS) entry which is preliminary data.</text>
</comment>
<gene>
    <name evidence="6" type="ORF">B0T18DRAFT_411723</name>
</gene>
<evidence type="ECO:0000256" key="1">
    <source>
        <dbReference type="ARBA" id="ARBA00004123"/>
    </source>
</evidence>
<dbReference type="GO" id="GO:0031267">
    <property type="term" value="F:small GTPase binding"/>
    <property type="evidence" value="ECO:0007669"/>
    <property type="project" value="InterPro"/>
</dbReference>